<evidence type="ECO:0000313" key="2">
    <source>
        <dbReference type="Proteomes" id="UP000581206"/>
    </source>
</evidence>
<sequence length="109" mass="11544">MQNTTSDGYTIATVDGRGDVSVIAQVDDHDLTGPSPEIVRAGNRMLLQAAVARQIICPFTDTVLDVSSAVLITVPAGRSFVMNADHWDQRGPAFLAAHPGTEVIDGRAL</sequence>
<dbReference type="Proteomes" id="UP000581206">
    <property type="component" value="Unassembled WGS sequence"/>
</dbReference>
<proteinExistence type="predicted"/>
<evidence type="ECO:0000313" key="1">
    <source>
        <dbReference type="EMBL" id="NKY24409.1"/>
    </source>
</evidence>
<organism evidence="1 2">
    <name type="scientific">Cellulomonas denverensis</name>
    <dbReference type="NCBI Taxonomy" id="264297"/>
    <lineage>
        <taxon>Bacteria</taxon>
        <taxon>Bacillati</taxon>
        <taxon>Actinomycetota</taxon>
        <taxon>Actinomycetes</taxon>
        <taxon>Micrococcales</taxon>
        <taxon>Cellulomonadaceae</taxon>
        <taxon>Cellulomonas</taxon>
    </lineage>
</organism>
<dbReference type="RefSeq" id="WP_168631522.1">
    <property type="nucleotide sequence ID" value="NZ_BONL01000019.1"/>
</dbReference>
<gene>
    <name evidence="1" type="ORF">HGA03_17245</name>
</gene>
<protein>
    <submittedName>
        <fullName evidence="1">Uncharacterized protein</fullName>
    </submittedName>
</protein>
<keyword evidence="2" id="KW-1185">Reference proteome</keyword>
<dbReference type="AlphaFoldDB" id="A0A7X6KYN5"/>
<reference evidence="1 2" key="1">
    <citation type="submission" date="2020-04" db="EMBL/GenBank/DDBJ databases">
        <title>MicrobeNet Type strains.</title>
        <authorList>
            <person name="Nicholson A.C."/>
        </authorList>
    </citation>
    <scope>NUCLEOTIDE SEQUENCE [LARGE SCALE GENOMIC DNA]</scope>
    <source>
        <strain evidence="1 2">ATCC BAA-788</strain>
    </source>
</reference>
<comment type="caution">
    <text evidence="1">The sequence shown here is derived from an EMBL/GenBank/DDBJ whole genome shotgun (WGS) entry which is preliminary data.</text>
</comment>
<name>A0A7X6KYN5_9CELL</name>
<accession>A0A7X6KYN5</accession>
<dbReference type="EMBL" id="JAAXOX010000014">
    <property type="protein sequence ID" value="NKY24409.1"/>
    <property type="molecule type" value="Genomic_DNA"/>
</dbReference>